<dbReference type="SUPFAM" id="SSF52317">
    <property type="entry name" value="Class I glutamine amidotransferase-like"/>
    <property type="match status" value="1"/>
</dbReference>
<gene>
    <name evidence="2" type="ORF">J2I47_24065</name>
</gene>
<proteinExistence type="predicted"/>
<dbReference type="GO" id="GO:0006355">
    <property type="term" value="P:regulation of DNA-templated transcription"/>
    <property type="evidence" value="ECO:0007669"/>
    <property type="project" value="TreeGrafter"/>
</dbReference>
<dbReference type="InterPro" id="IPR029062">
    <property type="entry name" value="Class_I_gatase-like"/>
</dbReference>
<dbReference type="Gene3D" id="3.40.50.880">
    <property type="match status" value="1"/>
</dbReference>
<protein>
    <submittedName>
        <fullName evidence="2">DJ-1/PfpI family protein</fullName>
    </submittedName>
</protein>
<sequence>MRNVAILLFNEIEVLDFAGPFEVFGVTGRQSKQTRFSEPPFHVFTVAERGPVYARNGLIITPTYTLNDHPKPDLILIPGGGSYLADGTPAGSRREMNNPVVLNWIKRHAERVELVLSVCTGSLILANTGLLDGLSATTHVSALPGMAEQFPQITLCPDERWVDNGRIVTSAGISAGIDMSLYVVGRLLGADVARETARYMQYDYWK</sequence>
<dbReference type="EMBL" id="JAFMYV010000016">
    <property type="protein sequence ID" value="MBO0939646.1"/>
    <property type="molecule type" value="Genomic_DNA"/>
</dbReference>
<accession>A0A939GJU3</accession>
<name>A0A939GJU3_9BACT</name>
<dbReference type="RefSeq" id="WP_207367177.1">
    <property type="nucleotide sequence ID" value="NZ_JAFMYV010000016.1"/>
</dbReference>
<dbReference type="PANTHER" id="PTHR43130:SF14">
    <property type="entry name" value="DJ-1_PFPI DOMAIN-CONTAINING PROTEIN"/>
    <property type="match status" value="1"/>
</dbReference>
<evidence type="ECO:0000313" key="3">
    <source>
        <dbReference type="Proteomes" id="UP000664034"/>
    </source>
</evidence>
<dbReference type="Pfam" id="PF01965">
    <property type="entry name" value="DJ-1_PfpI"/>
    <property type="match status" value="1"/>
</dbReference>
<dbReference type="InterPro" id="IPR052158">
    <property type="entry name" value="INH-QAR"/>
</dbReference>
<evidence type="ECO:0000313" key="2">
    <source>
        <dbReference type="EMBL" id="MBO0939646.1"/>
    </source>
</evidence>
<feature type="domain" description="DJ-1/PfpI" evidence="1">
    <location>
        <begin position="3"/>
        <end position="184"/>
    </location>
</feature>
<keyword evidence="3" id="KW-1185">Reference proteome</keyword>
<dbReference type="CDD" id="cd03139">
    <property type="entry name" value="GATase1_PfpI_2"/>
    <property type="match status" value="1"/>
</dbReference>
<dbReference type="AlphaFoldDB" id="A0A939GJU3"/>
<comment type="caution">
    <text evidence="2">The sequence shown here is derived from an EMBL/GenBank/DDBJ whole genome shotgun (WGS) entry which is preliminary data.</text>
</comment>
<dbReference type="PANTHER" id="PTHR43130">
    <property type="entry name" value="ARAC-FAMILY TRANSCRIPTIONAL REGULATOR"/>
    <property type="match status" value="1"/>
</dbReference>
<organism evidence="2 3">
    <name type="scientific">Fibrella rubiginis</name>
    <dbReference type="NCBI Taxonomy" id="2817060"/>
    <lineage>
        <taxon>Bacteria</taxon>
        <taxon>Pseudomonadati</taxon>
        <taxon>Bacteroidota</taxon>
        <taxon>Cytophagia</taxon>
        <taxon>Cytophagales</taxon>
        <taxon>Spirosomataceae</taxon>
        <taxon>Fibrella</taxon>
    </lineage>
</organism>
<reference evidence="2" key="1">
    <citation type="submission" date="2021-03" db="EMBL/GenBank/DDBJ databases">
        <title>Fibrella sp. HMF5335 genome sequencing and assembly.</title>
        <authorList>
            <person name="Kang H."/>
            <person name="Kim H."/>
            <person name="Bae S."/>
            <person name="Joh K."/>
        </authorList>
    </citation>
    <scope>NUCLEOTIDE SEQUENCE</scope>
    <source>
        <strain evidence="2">HMF5335</strain>
    </source>
</reference>
<dbReference type="Proteomes" id="UP000664034">
    <property type="component" value="Unassembled WGS sequence"/>
</dbReference>
<dbReference type="InterPro" id="IPR002818">
    <property type="entry name" value="DJ-1/PfpI"/>
</dbReference>
<evidence type="ECO:0000259" key="1">
    <source>
        <dbReference type="Pfam" id="PF01965"/>
    </source>
</evidence>